<dbReference type="EMBL" id="CP011923">
    <property type="protein sequence ID" value="AKN88361.1"/>
    <property type="molecule type" value="Genomic_DNA"/>
</dbReference>
<dbReference type="PROSITE" id="PS50198">
    <property type="entry name" value="PPIC_PPIASE_2"/>
    <property type="match status" value="1"/>
</dbReference>
<keyword evidence="4" id="KW-0143">Chaperone</keyword>
<evidence type="ECO:0000256" key="1">
    <source>
        <dbReference type="ARBA" id="ARBA00022729"/>
    </source>
</evidence>
<name>A0ABN4GYB7_9GAMM</name>
<dbReference type="Pfam" id="PF09312">
    <property type="entry name" value="SurA_N"/>
    <property type="match status" value="1"/>
</dbReference>
<keyword evidence="2" id="KW-0574">Periplasm</keyword>
<dbReference type="PANTHER" id="PTHR47637:SF1">
    <property type="entry name" value="CHAPERONE SURA"/>
    <property type="match status" value="1"/>
</dbReference>
<dbReference type="InterPro" id="IPR015391">
    <property type="entry name" value="SurA_N"/>
</dbReference>
<dbReference type="InterPro" id="IPR046357">
    <property type="entry name" value="PPIase_dom_sf"/>
</dbReference>
<proteinExistence type="predicted"/>
<dbReference type="Gene3D" id="3.10.50.40">
    <property type="match status" value="2"/>
</dbReference>
<accession>A0ABN4GYB7</accession>
<evidence type="ECO:0000256" key="5">
    <source>
        <dbReference type="ARBA" id="ARBA00023235"/>
    </source>
</evidence>
<dbReference type="PANTHER" id="PTHR47637">
    <property type="entry name" value="CHAPERONE SURA"/>
    <property type="match status" value="1"/>
</dbReference>
<evidence type="ECO:0000256" key="4">
    <source>
        <dbReference type="ARBA" id="ARBA00023186"/>
    </source>
</evidence>
<reference evidence="8" key="1">
    <citation type="submission" date="2017-08" db="EMBL/GenBank/DDBJ databases">
        <title>Complete Genome Sequence of Francisella noatunensis subsp. orientalis strain FNO190.</title>
        <authorList>
            <person name="Pereira F.L."/>
            <person name="Goncalves L.A."/>
            <person name="Guilherme T.C."/>
            <person name="Soares S.C."/>
            <person name="Dorella F.A."/>
            <person name="Carvalho A.F."/>
            <person name="Leibowitz M.P."/>
            <person name="Leal C.A.G."/>
            <person name="Azevedo V.A.C."/>
            <person name="Figueiredo H.C.P."/>
        </authorList>
    </citation>
    <scope>NUCLEOTIDE SEQUENCE</scope>
    <source>
        <strain evidence="8">FNO190</strain>
    </source>
</reference>
<gene>
    <name evidence="8" type="primary">surA</name>
    <name evidence="8" type="ORF">FNO190_0557</name>
</gene>
<dbReference type="InterPro" id="IPR050280">
    <property type="entry name" value="OMP_Chaperone_SurA"/>
</dbReference>
<sequence length="476" mass="54144">MGRRYIMKRLLTSVIITLLTVSSGLSDISSSLFQNSFNSSIDAPTDSSGMSEDKRHLVNKTVAIVNSKPITSFGLDREVAKLEVMNPNSNFNADSLQLRREALQELISQSVLLQLAERNNIIISNQQLDAAIKDIAAKNGVSVESLKLNVEASGMSFDSYKRRIREQLMVSQLQQQAISQQVYVSLEEIQKYIKKHQEQFDREMAPVKLYTLKNLIVALPYSKKAQQKKIDLFKKLVIAVNKDYVDFSEVVKQFSQAPNATYGGIVSQQVKFDSIPSMYQEYVKDLKEHQVSKPFIVNHTLQMIYIDNIDEKAPILSKKVTKYYVYAIEIKLDGGMTEEGAKSSLDRARLAIESGQDFTKVALKYNQDYDHANGRFRWVSRLDSPPAIPPAAFAKLESMKEGEISEPFQADPKTWIIMKYTKVKEHDAAEELKEQKALEAIFSEKAQQVYKTWLTSMKDDAYIDILEDDLKTPELY</sequence>
<evidence type="ECO:0000256" key="6">
    <source>
        <dbReference type="PROSITE-ProRule" id="PRU00278"/>
    </source>
</evidence>
<keyword evidence="1" id="KW-0732">Signal</keyword>
<keyword evidence="5 6" id="KW-0413">Isomerase</keyword>
<dbReference type="GO" id="GO:0016853">
    <property type="term" value="F:isomerase activity"/>
    <property type="evidence" value="ECO:0007669"/>
    <property type="project" value="UniProtKB-KW"/>
</dbReference>
<keyword evidence="9" id="KW-1185">Reference proteome</keyword>
<evidence type="ECO:0000313" key="9">
    <source>
        <dbReference type="Proteomes" id="UP000035930"/>
    </source>
</evidence>
<evidence type="ECO:0000259" key="7">
    <source>
        <dbReference type="PROSITE" id="PS50198"/>
    </source>
</evidence>
<organism evidence="8 9">
    <name type="scientific">Francisella orientalis</name>
    <dbReference type="NCBI Taxonomy" id="299583"/>
    <lineage>
        <taxon>Bacteria</taxon>
        <taxon>Pseudomonadati</taxon>
        <taxon>Pseudomonadota</taxon>
        <taxon>Gammaproteobacteria</taxon>
        <taxon>Thiotrichales</taxon>
        <taxon>Francisellaceae</taxon>
        <taxon>Francisella</taxon>
    </lineage>
</organism>
<dbReference type="SUPFAM" id="SSF54534">
    <property type="entry name" value="FKBP-like"/>
    <property type="match status" value="2"/>
</dbReference>
<evidence type="ECO:0000256" key="3">
    <source>
        <dbReference type="ARBA" id="ARBA00023110"/>
    </source>
</evidence>
<feature type="domain" description="PpiC" evidence="7">
    <location>
        <begin position="207"/>
        <end position="308"/>
    </location>
</feature>
<evidence type="ECO:0000313" key="8">
    <source>
        <dbReference type="EMBL" id="AKN88361.1"/>
    </source>
</evidence>
<dbReference type="Gene3D" id="1.10.4030.10">
    <property type="entry name" value="Porin chaperone SurA, peptide-binding domain"/>
    <property type="match status" value="1"/>
</dbReference>
<keyword evidence="3 6" id="KW-0697">Rotamase</keyword>
<protein>
    <submittedName>
        <fullName evidence="8">Peptidyl-prolyl cis-trans isomerase</fullName>
    </submittedName>
</protein>
<dbReference type="SUPFAM" id="SSF109998">
    <property type="entry name" value="Triger factor/SurA peptide-binding domain-like"/>
    <property type="match status" value="1"/>
</dbReference>
<dbReference type="Pfam" id="PF00639">
    <property type="entry name" value="Rotamase"/>
    <property type="match status" value="1"/>
</dbReference>
<dbReference type="InterPro" id="IPR000297">
    <property type="entry name" value="PPIase_PpiC"/>
</dbReference>
<evidence type="ECO:0000256" key="2">
    <source>
        <dbReference type="ARBA" id="ARBA00022764"/>
    </source>
</evidence>
<dbReference type="InterPro" id="IPR027304">
    <property type="entry name" value="Trigger_fact/SurA_dom_sf"/>
</dbReference>
<dbReference type="Proteomes" id="UP000035930">
    <property type="component" value="Chromosome"/>
</dbReference>